<evidence type="ECO:0000256" key="3">
    <source>
        <dbReference type="ARBA" id="ARBA00023274"/>
    </source>
</evidence>
<comment type="similarity">
    <text evidence="1 4 5">Belongs to the universal ribosomal protein uL13 family.</text>
</comment>
<dbReference type="HAMAP" id="MF_01366">
    <property type="entry name" value="Ribosomal_uL13"/>
    <property type="match status" value="1"/>
</dbReference>
<dbReference type="GO" id="GO:0005840">
    <property type="term" value="C:ribosome"/>
    <property type="evidence" value="ECO:0007669"/>
    <property type="project" value="UniProtKB-KW"/>
</dbReference>
<dbReference type="PANTHER" id="PTHR11545:SF2">
    <property type="entry name" value="LARGE RIBOSOMAL SUBUNIT PROTEIN UL13M"/>
    <property type="match status" value="1"/>
</dbReference>
<evidence type="ECO:0000256" key="4">
    <source>
        <dbReference type="HAMAP-Rule" id="MF_01366"/>
    </source>
</evidence>
<dbReference type="AlphaFoldDB" id="A0A2U9NM84"/>
<dbReference type="GO" id="GO:0006412">
    <property type="term" value="P:translation"/>
    <property type="evidence" value="ECO:0007669"/>
    <property type="project" value="UniProtKB-UniRule"/>
</dbReference>
<evidence type="ECO:0000256" key="5">
    <source>
        <dbReference type="RuleBase" id="RU003877"/>
    </source>
</evidence>
<keyword evidence="2 4" id="KW-0689">Ribosomal protein</keyword>
<keyword evidence="6" id="KW-0934">Plastid</keyword>
<comment type="subcellular location">
    <subcellularLocation>
        <location evidence="4">Plastid</location>
        <location evidence="4">Chloroplast</location>
    </subcellularLocation>
</comment>
<dbReference type="InterPro" id="IPR023563">
    <property type="entry name" value="Ribosomal_uL13_CS"/>
</dbReference>
<evidence type="ECO:0000313" key="6">
    <source>
        <dbReference type="EMBL" id="AWT38198.1"/>
    </source>
</evidence>
<reference evidence="6" key="1">
    <citation type="journal article" date="2018" name="Adv. Bot. Res.">
        <title>Evolution of the Plastid Genomes in Diatoms.</title>
        <authorList>
            <person name="Yu M."/>
            <person name="Ashworth M.P."/>
            <person name="Hajrah N.H."/>
            <person name="Khiyami M.A."/>
            <person name="Sabir M.J."/>
            <person name="Alhebshi A.M."/>
            <person name="Al-Malki A.L."/>
            <person name="Sabir J.S.M."/>
            <person name="Theriot E.C."/>
            <person name="Jansen R.K."/>
        </authorList>
    </citation>
    <scope>NUCLEOTIDE SEQUENCE</scope>
</reference>
<dbReference type="Gene3D" id="3.90.1180.10">
    <property type="entry name" value="Ribosomal protein L13"/>
    <property type="match status" value="1"/>
</dbReference>
<gene>
    <name evidence="4 6" type="primary">rpl13</name>
</gene>
<proteinExistence type="inferred from homology"/>
<evidence type="ECO:0000256" key="2">
    <source>
        <dbReference type="ARBA" id="ARBA00022980"/>
    </source>
</evidence>
<dbReference type="PIRSF" id="PIRSF002181">
    <property type="entry name" value="Ribosomal_L13"/>
    <property type="match status" value="1"/>
</dbReference>
<dbReference type="CDD" id="cd00392">
    <property type="entry name" value="Ribosomal_L13"/>
    <property type="match status" value="1"/>
</dbReference>
<dbReference type="Pfam" id="PF00572">
    <property type="entry name" value="Ribosomal_L13"/>
    <property type="match status" value="1"/>
</dbReference>
<dbReference type="EMBL" id="MG755791">
    <property type="protein sequence ID" value="AWT38198.1"/>
    <property type="molecule type" value="Genomic_DNA"/>
</dbReference>
<dbReference type="GO" id="GO:0009507">
    <property type="term" value="C:chloroplast"/>
    <property type="evidence" value="ECO:0007669"/>
    <property type="project" value="UniProtKB-SubCell"/>
</dbReference>
<name>A0A2U9NM84_9STRA</name>
<protein>
    <recommendedName>
        <fullName evidence="4">Large ribosomal subunit protein uL13c</fullName>
    </recommendedName>
</protein>
<evidence type="ECO:0000256" key="1">
    <source>
        <dbReference type="ARBA" id="ARBA00006227"/>
    </source>
</evidence>
<geneLocation type="chloroplast" evidence="6"/>
<dbReference type="InterPro" id="IPR036899">
    <property type="entry name" value="Ribosomal_uL13_sf"/>
</dbReference>
<sequence>MNNTYIPSYNYNNRNWYIIDGREKRLGRLASEIATILIGKHKLDYYPSIDLGDYVIVINAKEIKVTGLKEKQKIYFSHRTSRPGHSKSESFNALMGRIPERILEKGVKRMLPKGILGREQAKRLKVYSGSTHPHQSQKPKLFDVYMK</sequence>
<dbReference type="GO" id="GO:0003729">
    <property type="term" value="F:mRNA binding"/>
    <property type="evidence" value="ECO:0007669"/>
    <property type="project" value="TreeGrafter"/>
</dbReference>
<dbReference type="GO" id="GO:0017148">
    <property type="term" value="P:negative regulation of translation"/>
    <property type="evidence" value="ECO:0007669"/>
    <property type="project" value="TreeGrafter"/>
</dbReference>
<comment type="subunit">
    <text evidence="4">Part of the 50S ribosomal subunit.</text>
</comment>
<dbReference type="GO" id="GO:0003735">
    <property type="term" value="F:structural constituent of ribosome"/>
    <property type="evidence" value="ECO:0007669"/>
    <property type="project" value="InterPro"/>
</dbReference>
<dbReference type="InterPro" id="IPR005822">
    <property type="entry name" value="Ribosomal_uL13"/>
</dbReference>
<dbReference type="NCBIfam" id="TIGR01066">
    <property type="entry name" value="rplM_bact"/>
    <property type="match status" value="1"/>
</dbReference>
<dbReference type="SUPFAM" id="SSF52161">
    <property type="entry name" value="Ribosomal protein L13"/>
    <property type="match status" value="1"/>
</dbReference>
<dbReference type="PROSITE" id="PS00783">
    <property type="entry name" value="RIBOSOMAL_L13"/>
    <property type="match status" value="1"/>
</dbReference>
<accession>A0A2U9NM84</accession>
<dbReference type="InterPro" id="IPR005823">
    <property type="entry name" value="Ribosomal_uL13_bac-type"/>
</dbReference>
<keyword evidence="3 4" id="KW-0687">Ribonucleoprotein</keyword>
<keyword evidence="6" id="KW-0150">Chloroplast</keyword>
<organism evidence="6">
    <name type="scientific">Proboscia sp</name>
    <dbReference type="NCBI Taxonomy" id="1923967"/>
    <lineage>
        <taxon>Eukaryota</taxon>
        <taxon>Sar</taxon>
        <taxon>Stramenopiles</taxon>
        <taxon>Ochrophyta</taxon>
        <taxon>Bacillariophyta</taxon>
        <taxon>Coscinodiscophyceae</taxon>
        <taxon>Rhizosoleniophycidae</taxon>
        <taxon>Rhizosoleniales</taxon>
        <taxon>Rhizosoleniaceae</taxon>
        <taxon>Proboscia</taxon>
    </lineage>
</organism>
<dbReference type="GO" id="GO:1990904">
    <property type="term" value="C:ribonucleoprotein complex"/>
    <property type="evidence" value="ECO:0007669"/>
    <property type="project" value="UniProtKB-KW"/>
</dbReference>
<dbReference type="PANTHER" id="PTHR11545">
    <property type="entry name" value="RIBOSOMAL PROTEIN L13"/>
    <property type="match status" value="1"/>
</dbReference>